<proteinExistence type="predicted"/>
<protein>
    <submittedName>
        <fullName evidence="1">Uncharacterized protein</fullName>
    </submittedName>
</protein>
<dbReference type="EMBL" id="CAJOBD010044907">
    <property type="protein sequence ID" value="CAF4332384.1"/>
    <property type="molecule type" value="Genomic_DNA"/>
</dbReference>
<evidence type="ECO:0000313" key="1">
    <source>
        <dbReference type="EMBL" id="CAF4332384.1"/>
    </source>
</evidence>
<reference evidence="1" key="1">
    <citation type="submission" date="2021-02" db="EMBL/GenBank/DDBJ databases">
        <authorList>
            <person name="Nowell W R."/>
        </authorList>
    </citation>
    <scope>NUCLEOTIDE SEQUENCE</scope>
</reference>
<accession>A0A820JWK7</accession>
<comment type="caution">
    <text evidence="1">The sequence shown here is derived from an EMBL/GenBank/DDBJ whole genome shotgun (WGS) entry which is preliminary data.</text>
</comment>
<name>A0A820JWK7_9BILA</name>
<organism evidence="1 2">
    <name type="scientific">Rotaria sordida</name>
    <dbReference type="NCBI Taxonomy" id="392033"/>
    <lineage>
        <taxon>Eukaryota</taxon>
        <taxon>Metazoa</taxon>
        <taxon>Spiralia</taxon>
        <taxon>Gnathifera</taxon>
        <taxon>Rotifera</taxon>
        <taxon>Eurotatoria</taxon>
        <taxon>Bdelloidea</taxon>
        <taxon>Philodinida</taxon>
        <taxon>Philodinidae</taxon>
        <taxon>Rotaria</taxon>
    </lineage>
</organism>
<dbReference type="AlphaFoldDB" id="A0A820JWK7"/>
<sequence length="75" mass="8552">MIENAGGTRSNERGAGDFFGAFESWKQNLFRTLQKDTGDQNVVSDEKLSIEIVNSTRNLGQMTKFWNCFKKSHFS</sequence>
<evidence type="ECO:0000313" key="2">
    <source>
        <dbReference type="Proteomes" id="UP000663836"/>
    </source>
</evidence>
<gene>
    <name evidence="1" type="ORF">JBS370_LOCUS41358</name>
</gene>
<dbReference type="Proteomes" id="UP000663836">
    <property type="component" value="Unassembled WGS sequence"/>
</dbReference>